<keyword evidence="3" id="KW-1003">Cell membrane</keyword>
<name>A0A0B0H5Z1_SOVGS</name>
<sequence>MVILLLEGKVERIIGQDGLVILTKLTGLFVAAIAAQIIFTGIKNFLAI</sequence>
<dbReference type="AlphaFoldDB" id="A0A0B0H5Z1"/>
<keyword evidence="5 7" id="KW-1133">Transmembrane helix</keyword>
<dbReference type="Pfam" id="PF01914">
    <property type="entry name" value="MarC"/>
    <property type="match status" value="1"/>
</dbReference>
<evidence type="ECO:0000256" key="5">
    <source>
        <dbReference type="ARBA" id="ARBA00022989"/>
    </source>
</evidence>
<comment type="subcellular location">
    <subcellularLocation>
        <location evidence="1 7">Cell membrane</location>
        <topology evidence="1 7">Multi-pass membrane protein</topology>
    </subcellularLocation>
</comment>
<evidence type="ECO:0000256" key="3">
    <source>
        <dbReference type="ARBA" id="ARBA00022475"/>
    </source>
</evidence>
<dbReference type="Proteomes" id="UP000030856">
    <property type="component" value="Unassembled WGS sequence"/>
</dbReference>
<reference evidence="8 9" key="1">
    <citation type="journal article" date="2014" name="BMC Genomics">
        <title>The genome of the intracellular bacterium of the coastal bivalve, Solemya velum: a blueprint for thriving in and out of symbiosis.</title>
        <authorList>
            <person name="Dmytrenko O."/>
            <person name="Russell S.L."/>
            <person name="Loo W.T."/>
            <person name="Fontanez K.M."/>
            <person name="Liao L."/>
            <person name="Roeselers G."/>
            <person name="Sharma R."/>
            <person name="Stewart F.J."/>
            <person name="Newton I.L."/>
            <person name="Woyke T."/>
            <person name="Wu D."/>
            <person name="Lang J.M."/>
            <person name="Eisen J.A."/>
            <person name="Cavanaugh C.M."/>
        </authorList>
    </citation>
    <scope>NUCLEOTIDE SEQUENCE [LARGE SCALE GENOMIC DNA]</scope>
    <source>
        <strain evidence="8 9">WH</strain>
    </source>
</reference>
<dbReference type="EMBL" id="JRAA01000003">
    <property type="protein sequence ID" value="KHF24525.1"/>
    <property type="molecule type" value="Genomic_DNA"/>
</dbReference>
<evidence type="ECO:0000256" key="1">
    <source>
        <dbReference type="ARBA" id="ARBA00004651"/>
    </source>
</evidence>
<keyword evidence="9" id="KW-1185">Reference proteome</keyword>
<evidence type="ECO:0000256" key="7">
    <source>
        <dbReference type="RuleBase" id="RU362048"/>
    </source>
</evidence>
<evidence type="ECO:0000313" key="8">
    <source>
        <dbReference type="EMBL" id="KHF24525.1"/>
    </source>
</evidence>
<comment type="caution">
    <text evidence="8">The sequence shown here is derived from an EMBL/GenBank/DDBJ whole genome shotgun (WGS) entry which is preliminary data.</text>
</comment>
<evidence type="ECO:0000256" key="6">
    <source>
        <dbReference type="ARBA" id="ARBA00023136"/>
    </source>
</evidence>
<proteinExistence type="inferred from homology"/>
<evidence type="ECO:0000313" key="9">
    <source>
        <dbReference type="Proteomes" id="UP000030856"/>
    </source>
</evidence>
<dbReference type="InterPro" id="IPR002771">
    <property type="entry name" value="Multi_antbiot-R_MarC"/>
</dbReference>
<protein>
    <recommendedName>
        <fullName evidence="7">UPF0056 membrane protein</fullName>
    </recommendedName>
</protein>
<keyword evidence="6 7" id="KW-0472">Membrane</keyword>
<comment type="caution">
    <text evidence="7">Lacks conserved residue(s) required for the propagation of feature annotation.</text>
</comment>
<comment type="similarity">
    <text evidence="2 7">Belongs to the UPF0056 (MarC) family.</text>
</comment>
<dbReference type="eggNOG" id="COG2095">
    <property type="taxonomic scope" value="Bacteria"/>
</dbReference>
<organism evidence="8 9">
    <name type="scientific">Solemya velum gill symbiont</name>
    <dbReference type="NCBI Taxonomy" id="2340"/>
    <lineage>
        <taxon>Bacteria</taxon>
        <taxon>Pseudomonadati</taxon>
        <taxon>Pseudomonadota</taxon>
        <taxon>Gammaproteobacteria</taxon>
        <taxon>sulfur-oxidizing symbionts</taxon>
    </lineage>
</organism>
<gene>
    <name evidence="8" type="ORF">JV46_25550</name>
</gene>
<feature type="transmembrane region" description="Helical" evidence="7">
    <location>
        <begin position="20"/>
        <end position="42"/>
    </location>
</feature>
<accession>A0A0B0H5Z1</accession>
<evidence type="ECO:0000256" key="4">
    <source>
        <dbReference type="ARBA" id="ARBA00022692"/>
    </source>
</evidence>
<keyword evidence="4 7" id="KW-0812">Transmembrane</keyword>
<evidence type="ECO:0000256" key="2">
    <source>
        <dbReference type="ARBA" id="ARBA00009784"/>
    </source>
</evidence>
<dbReference type="GO" id="GO:0005886">
    <property type="term" value="C:plasma membrane"/>
    <property type="evidence" value="ECO:0007669"/>
    <property type="project" value="UniProtKB-SubCell"/>
</dbReference>